<organism evidence="1 2">
    <name type="scientific">Natronorubrum bangense JCM 10635</name>
    <dbReference type="NCBI Taxonomy" id="1227500"/>
    <lineage>
        <taxon>Archaea</taxon>
        <taxon>Methanobacteriati</taxon>
        <taxon>Methanobacteriota</taxon>
        <taxon>Stenosarchaea group</taxon>
        <taxon>Halobacteria</taxon>
        <taxon>Halobacteriales</taxon>
        <taxon>Natrialbaceae</taxon>
        <taxon>Natronorubrum</taxon>
    </lineage>
</organism>
<gene>
    <name evidence="1" type="ORF">C494_02261</name>
</gene>
<dbReference type="AlphaFoldDB" id="L9WR09"/>
<evidence type="ECO:0000313" key="1">
    <source>
        <dbReference type="EMBL" id="ELY51919.1"/>
    </source>
</evidence>
<accession>L9WR09</accession>
<name>L9WR09_9EURY</name>
<keyword evidence="2" id="KW-1185">Reference proteome</keyword>
<dbReference type="PATRIC" id="fig|1227500.6.peg.461"/>
<dbReference type="eggNOG" id="arCOG01230">
    <property type="taxonomic scope" value="Archaea"/>
</dbReference>
<dbReference type="Proteomes" id="UP000011690">
    <property type="component" value="Unassembled WGS sequence"/>
</dbReference>
<comment type="caution">
    <text evidence="1">The sequence shown here is derived from an EMBL/GenBank/DDBJ whole genome shotgun (WGS) entry which is preliminary data.</text>
</comment>
<proteinExistence type="predicted"/>
<dbReference type="EMBL" id="AOHY01000007">
    <property type="protein sequence ID" value="ELY51919.1"/>
    <property type="molecule type" value="Genomic_DNA"/>
</dbReference>
<reference evidence="1 2" key="1">
    <citation type="journal article" date="2014" name="PLoS Genet.">
        <title>Phylogenetically driven sequencing of extremely halophilic archaea reveals strategies for static and dynamic osmo-response.</title>
        <authorList>
            <person name="Becker E.A."/>
            <person name="Seitzer P.M."/>
            <person name="Tritt A."/>
            <person name="Larsen D."/>
            <person name="Krusor M."/>
            <person name="Yao A.I."/>
            <person name="Wu D."/>
            <person name="Madern D."/>
            <person name="Eisen J.A."/>
            <person name="Darling A.E."/>
            <person name="Facciotti M.T."/>
        </authorList>
    </citation>
    <scope>NUCLEOTIDE SEQUENCE [LARGE SCALE GENOMIC DNA]</scope>
    <source>
        <strain evidence="1 2">JCM 10635</strain>
    </source>
</reference>
<sequence length="160" mass="17158">MSETSTDTEIPLHLSDATLDRFDGDDVVCLVDGEHYPPVTTATLDSLESNGVTVSGLVFLGGTEKIENPTAELATTGTTDAAQIYTGQAADGDVLDAIERAILEQDPSIVVDLSDEPVVTYEDRFEIASTTIALASRRQRRRRFGGSVTANRSTLEPPSR</sequence>
<dbReference type="GeneID" id="39851686"/>
<protein>
    <submittedName>
        <fullName evidence="1">Cyclic 2,3-diphosphoglycerate synthetase</fullName>
    </submittedName>
</protein>
<evidence type="ECO:0000313" key="2">
    <source>
        <dbReference type="Proteomes" id="UP000011690"/>
    </source>
</evidence>
<dbReference type="RefSeq" id="WP_006064666.1">
    <property type="nucleotide sequence ID" value="NZ_AOHY01000007.1"/>
</dbReference>